<protein>
    <recommendedName>
        <fullName evidence="4">Outer membrane lipoprotein-sorting protein</fullName>
    </recommendedName>
</protein>
<organism evidence="2 3">
    <name type="scientific">Mariniphaga sediminis</name>
    <dbReference type="NCBI Taxonomy" id="1628158"/>
    <lineage>
        <taxon>Bacteria</taxon>
        <taxon>Pseudomonadati</taxon>
        <taxon>Bacteroidota</taxon>
        <taxon>Bacteroidia</taxon>
        <taxon>Marinilabiliales</taxon>
        <taxon>Prolixibacteraceae</taxon>
        <taxon>Mariniphaga</taxon>
    </lineage>
</organism>
<sequence>MKSSIVTFLILLFLTVSSNVQAQSLQEVLDKHFKAIGQESLLQKTSFEIKATVKQMGMEIPMTMKMKRPDKFRMEMEMQGQKMIQAYDGENGWMIMPGMGTEPQSLSGPQLEQAKEQANIDGELYNYEEKGSSAAFAGKVNVEGTPMFSIKLTAKDGSVKNYFIDTEKYFIRKVKVKANIQGQEMEIEQNLSEYKEFDGVMMATNIESKSPMGTANIIFEEIKFGITFDDSDFTKP</sequence>
<dbReference type="OrthoDB" id="128937at2"/>
<evidence type="ECO:0000256" key="1">
    <source>
        <dbReference type="SAM" id="SignalP"/>
    </source>
</evidence>
<evidence type="ECO:0000313" key="2">
    <source>
        <dbReference type="EMBL" id="RIH65973.1"/>
    </source>
</evidence>
<gene>
    <name evidence="2" type="ORF">D1164_06825</name>
</gene>
<feature type="chain" id="PRO_5017390168" description="Outer membrane lipoprotein-sorting protein" evidence="1">
    <location>
        <begin position="23"/>
        <end position="236"/>
    </location>
</feature>
<feature type="signal peptide" evidence="1">
    <location>
        <begin position="1"/>
        <end position="22"/>
    </location>
</feature>
<accession>A0A399D3F2</accession>
<dbReference type="Proteomes" id="UP000266441">
    <property type="component" value="Unassembled WGS sequence"/>
</dbReference>
<dbReference type="EMBL" id="QWET01000004">
    <property type="protein sequence ID" value="RIH65973.1"/>
    <property type="molecule type" value="Genomic_DNA"/>
</dbReference>
<reference evidence="2 3" key="1">
    <citation type="journal article" date="2015" name="Int. J. Syst. Evol. Microbiol.">
        <title>Mariniphaga sediminis sp. nov., isolated from coastal sediment.</title>
        <authorList>
            <person name="Wang F.Q."/>
            <person name="Shen Q.Y."/>
            <person name="Chen G.J."/>
            <person name="Du Z.J."/>
        </authorList>
    </citation>
    <scope>NUCLEOTIDE SEQUENCE [LARGE SCALE GENOMIC DNA]</scope>
    <source>
        <strain evidence="2 3">SY21</strain>
    </source>
</reference>
<evidence type="ECO:0000313" key="3">
    <source>
        <dbReference type="Proteomes" id="UP000266441"/>
    </source>
</evidence>
<evidence type="ECO:0008006" key="4">
    <source>
        <dbReference type="Google" id="ProtNLM"/>
    </source>
</evidence>
<keyword evidence="1" id="KW-0732">Signal</keyword>
<name>A0A399D3F2_9BACT</name>
<keyword evidence="3" id="KW-1185">Reference proteome</keyword>
<proteinExistence type="predicted"/>
<comment type="caution">
    <text evidence="2">The sequence shown here is derived from an EMBL/GenBank/DDBJ whole genome shotgun (WGS) entry which is preliminary data.</text>
</comment>
<dbReference type="Gene3D" id="2.50.20.10">
    <property type="entry name" value="Lipoprotein localisation LolA/LolB/LppX"/>
    <property type="match status" value="1"/>
</dbReference>
<dbReference type="RefSeq" id="WP_119349208.1">
    <property type="nucleotide sequence ID" value="NZ_QWET01000004.1"/>
</dbReference>
<dbReference type="AlphaFoldDB" id="A0A399D3F2"/>